<evidence type="ECO:0000313" key="2">
    <source>
        <dbReference type="EMBL" id="KAG4422539.1"/>
    </source>
</evidence>
<feature type="region of interest" description="Disordered" evidence="1">
    <location>
        <begin position="1"/>
        <end position="51"/>
    </location>
</feature>
<dbReference type="OrthoDB" id="3928392at2759"/>
<gene>
    <name evidence="2" type="ORF">IFR04_004308</name>
</gene>
<evidence type="ECO:0000256" key="1">
    <source>
        <dbReference type="SAM" id="MobiDB-lite"/>
    </source>
</evidence>
<keyword evidence="3" id="KW-1185">Reference proteome</keyword>
<organism evidence="2 3">
    <name type="scientific">Cadophora malorum</name>
    <dbReference type="NCBI Taxonomy" id="108018"/>
    <lineage>
        <taxon>Eukaryota</taxon>
        <taxon>Fungi</taxon>
        <taxon>Dikarya</taxon>
        <taxon>Ascomycota</taxon>
        <taxon>Pezizomycotina</taxon>
        <taxon>Leotiomycetes</taxon>
        <taxon>Helotiales</taxon>
        <taxon>Ploettnerulaceae</taxon>
        <taxon>Cadophora</taxon>
    </lineage>
</organism>
<evidence type="ECO:0000313" key="3">
    <source>
        <dbReference type="Proteomes" id="UP000664132"/>
    </source>
</evidence>
<dbReference type="AlphaFoldDB" id="A0A8H7WCY0"/>
<accession>A0A8H7WCY0</accession>
<sequence>MFPLTPPQSSHSTNRLETYTPPHSPIFSDPRTSTLTPASTPPRSMDSPFNPPETAIPFPINRFPCTLTPDPSLPKYYNNKSNNDEHCRINNDLLRVVALMAHGTGTSDSEFFDRALSLVDDSLARATAYELWDTVSKCHLYRTYCLMNLKRWKEARLAVAKAATIRAWGHQLESIMRDIDEQESKEILEELRLLSVDKITSARKMSFDVCVHR</sequence>
<dbReference type="Proteomes" id="UP000664132">
    <property type="component" value="Unassembled WGS sequence"/>
</dbReference>
<protein>
    <submittedName>
        <fullName evidence="2">Uncharacterized protein</fullName>
    </submittedName>
</protein>
<proteinExistence type="predicted"/>
<feature type="compositionally biased region" description="Polar residues" evidence="1">
    <location>
        <begin position="30"/>
        <end position="42"/>
    </location>
</feature>
<comment type="caution">
    <text evidence="2">The sequence shown here is derived from an EMBL/GenBank/DDBJ whole genome shotgun (WGS) entry which is preliminary data.</text>
</comment>
<feature type="compositionally biased region" description="Polar residues" evidence="1">
    <location>
        <begin position="7"/>
        <end position="17"/>
    </location>
</feature>
<dbReference type="EMBL" id="JAFJYH010000047">
    <property type="protein sequence ID" value="KAG4422539.1"/>
    <property type="molecule type" value="Genomic_DNA"/>
</dbReference>
<reference evidence="2" key="1">
    <citation type="submission" date="2021-02" db="EMBL/GenBank/DDBJ databases">
        <title>Genome sequence Cadophora malorum strain M34.</title>
        <authorList>
            <person name="Stefanovic E."/>
            <person name="Vu D."/>
            <person name="Scully C."/>
            <person name="Dijksterhuis J."/>
            <person name="Roader J."/>
            <person name="Houbraken J."/>
        </authorList>
    </citation>
    <scope>NUCLEOTIDE SEQUENCE</scope>
    <source>
        <strain evidence="2">M34</strain>
    </source>
</reference>
<name>A0A8H7WCY0_9HELO</name>